<accession>A0A6U3S5C4</accession>
<feature type="chain" id="PRO_5036192012" evidence="1">
    <location>
        <begin position="20"/>
        <end position="193"/>
    </location>
</feature>
<dbReference type="EMBL" id="HBGN01022708">
    <property type="protein sequence ID" value="CAD9336828.1"/>
    <property type="molecule type" value="Transcribed_RNA"/>
</dbReference>
<dbReference type="NCBIfam" id="NF047558">
    <property type="entry name" value="TPR_END_plus"/>
    <property type="match status" value="1"/>
</dbReference>
<organism evidence="3">
    <name type="scientific">Ditylum brightwellii</name>
    <dbReference type="NCBI Taxonomy" id="49249"/>
    <lineage>
        <taxon>Eukaryota</taxon>
        <taxon>Sar</taxon>
        <taxon>Stramenopiles</taxon>
        <taxon>Ochrophyta</taxon>
        <taxon>Bacillariophyta</taxon>
        <taxon>Mediophyceae</taxon>
        <taxon>Lithodesmiophycidae</taxon>
        <taxon>Lithodesmiales</taxon>
        <taxon>Lithodesmiaceae</taxon>
        <taxon>Ditylum</taxon>
    </lineage>
</organism>
<dbReference type="Gene3D" id="1.25.40.10">
    <property type="entry name" value="Tetratricopeptide repeat domain"/>
    <property type="match status" value="1"/>
</dbReference>
<keyword evidence="1" id="KW-0732">Signal</keyword>
<dbReference type="SUPFAM" id="SSF48452">
    <property type="entry name" value="TPR-like"/>
    <property type="match status" value="1"/>
</dbReference>
<evidence type="ECO:0000313" key="2">
    <source>
        <dbReference type="EMBL" id="CAD9336828.1"/>
    </source>
</evidence>
<reference evidence="3" key="1">
    <citation type="submission" date="2021-01" db="EMBL/GenBank/DDBJ databases">
        <authorList>
            <person name="Corre E."/>
            <person name="Pelletier E."/>
            <person name="Niang G."/>
            <person name="Scheremetjew M."/>
            <person name="Finn R."/>
            <person name="Kale V."/>
            <person name="Holt S."/>
            <person name="Cochrane G."/>
            <person name="Meng A."/>
            <person name="Brown T."/>
            <person name="Cohen L."/>
        </authorList>
    </citation>
    <scope>NUCLEOTIDE SEQUENCE</scope>
    <source>
        <strain evidence="3">Pop2</strain>
    </source>
</reference>
<protein>
    <submittedName>
        <fullName evidence="3">Uncharacterized protein</fullName>
    </submittedName>
</protein>
<proteinExistence type="predicted"/>
<dbReference type="EMBL" id="HBGN01022709">
    <property type="protein sequence ID" value="CAD9336830.1"/>
    <property type="molecule type" value="Transcribed_RNA"/>
</dbReference>
<name>A0A6U3S5C4_9STRA</name>
<evidence type="ECO:0000256" key="1">
    <source>
        <dbReference type="SAM" id="SignalP"/>
    </source>
</evidence>
<dbReference type="InterPro" id="IPR011990">
    <property type="entry name" value="TPR-like_helical_dom_sf"/>
</dbReference>
<feature type="signal peptide" evidence="1">
    <location>
        <begin position="1"/>
        <end position="19"/>
    </location>
</feature>
<dbReference type="AlphaFoldDB" id="A0A6U3S5C4"/>
<evidence type="ECO:0000313" key="3">
    <source>
        <dbReference type="EMBL" id="CAD9336830.1"/>
    </source>
</evidence>
<sequence length="193" mass="21253">MAFSTKALLSFLLLSSTNAFVAFVPQTSLKVASPPLLSSYEGDYEQEPTTFRESEVLGLRLMQEGRTEEALQVFQQGMRLPGSRPDVVRTKTLSGPSPVGGSFGGLEGNWVFSLDEFETQAAHYNIACAFARLGNVQESVNNLQLAFQAGFDNYATVRVDPDLQGISGTPEFEDMMSQYERKFPNPFGLFGKK</sequence>
<gene>
    <name evidence="2" type="ORF">DBRI1063_LOCUS14473</name>
    <name evidence="3" type="ORF">DBRI1063_LOCUS14474</name>
</gene>